<comment type="caution">
    <text evidence="2">The sequence shown here is derived from an EMBL/GenBank/DDBJ whole genome shotgun (WGS) entry which is preliminary data.</text>
</comment>
<accession>A0ABS9D7V6</accession>
<evidence type="ECO:0000313" key="2">
    <source>
        <dbReference type="EMBL" id="MCF2948784.1"/>
    </source>
</evidence>
<evidence type="ECO:0000256" key="1">
    <source>
        <dbReference type="SAM" id="SignalP"/>
    </source>
</evidence>
<reference evidence="2 3" key="1">
    <citation type="submission" date="2022-01" db="EMBL/GenBank/DDBJ databases">
        <title>Paraglaciecola sp. G1-23.</title>
        <authorList>
            <person name="Jin M.S."/>
            <person name="Han D.M."/>
            <person name="Kim H.M."/>
            <person name="Jeon C.O."/>
        </authorList>
    </citation>
    <scope>NUCLEOTIDE SEQUENCE [LARGE SCALE GENOMIC DNA]</scope>
    <source>
        <strain evidence="2 3">G1-23</strain>
    </source>
</reference>
<keyword evidence="1" id="KW-0732">Signal</keyword>
<evidence type="ECO:0008006" key="4">
    <source>
        <dbReference type="Google" id="ProtNLM"/>
    </source>
</evidence>
<gene>
    <name evidence="2" type="ORF">L0668_11750</name>
</gene>
<feature type="signal peptide" evidence="1">
    <location>
        <begin position="1"/>
        <end position="18"/>
    </location>
</feature>
<name>A0ABS9D7V6_9ALTE</name>
<feature type="chain" id="PRO_5045719531" description="Outer membrane protein beta-barrel domain-containing protein" evidence="1">
    <location>
        <begin position="19"/>
        <end position="189"/>
    </location>
</feature>
<protein>
    <recommendedName>
        <fullName evidence="4">Outer membrane protein beta-barrel domain-containing protein</fullName>
    </recommendedName>
</protein>
<dbReference type="EMBL" id="JAKGAS010000005">
    <property type="protein sequence ID" value="MCF2948784.1"/>
    <property type="molecule type" value="Genomic_DNA"/>
</dbReference>
<proteinExistence type="predicted"/>
<evidence type="ECO:0000313" key="3">
    <source>
        <dbReference type="Proteomes" id="UP001521137"/>
    </source>
</evidence>
<organism evidence="2 3">
    <name type="scientific">Paraglaciecola algarum</name>
    <dbReference type="NCBI Taxonomy" id="3050085"/>
    <lineage>
        <taxon>Bacteria</taxon>
        <taxon>Pseudomonadati</taxon>
        <taxon>Pseudomonadota</taxon>
        <taxon>Gammaproteobacteria</taxon>
        <taxon>Alteromonadales</taxon>
        <taxon>Alteromonadaceae</taxon>
        <taxon>Paraglaciecola</taxon>
    </lineage>
</organism>
<dbReference type="Proteomes" id="UP001521137">
    <property type="component" value="Unassembled WGS sequence"/>
</dbReference>
<keyword evidence="3" id="KW-1185">Reference proteome</keyword>
<sequence>MKCLILLSCLLLSSPCLAGSERLALAKNWLATWMPEHFDLDVASSGVKFNGCKQKEYQLQFSQPVGDNFVIESVVSYAKAKLSWGVFSQKLSVKELVFVPRYKLSHNLSLGFGVITQSATEFKSVLGLQFDLPANTEWLVSARAEGFATKHSWELSLSSQKWDVIRNTGTWYETGAANSKISLEYNGFF</sequence>
<dbReference type="RefSeq" id="WP_235312790.1">
    <property type="nucleotide sequence ID" value="NZ_JAKGAS010000005.1"/>
</dbReference>